<evidence type="ECO:0000256" key="6">
    <source>
        <dbReference type="SAM" id="Phobius"/>
    </source>
</evidence>
<keyword evidence="5" id="KW-0393">Immunoglobulin domain</keyword>
<keyword evidence="4" id="KW-0325">Glycoprotein</keyword>
<dbReference type="PANTHER" id="PTHR11640:SF158">
    <property type="entry name" value="V-SET AND IMMUNOGLOBULIN DOMAIN-CONTAINING PROTEIN 10-LIKE 2"/>
    <property type="match status" value="1"/>
</dbReference>
<reference evidence="10" key="1">
    <citation type="submission" date="2025-08" db="UniProtKB">
        <authorList>
            <consortium name="RefSeq"/>
        </authorList>
    </citation>
    <scope>IDENTIFICATION</scope>
</reference>
<dbReference type="OMA" id="KFRDINI"/>
<proteinExistence type="predicted"/>
<feature type="domain" description="Ig-like" evidence="8">
    <location>
        <begin position="525"/>
        <end position="608"/>
    </location>
</feature>
<dbReference type="InterPro" id="IPR007110">
    <property type="entry name" value="Ig-like_dom"/>
</dbReference>
<dbReference type="GO" id="GO:0050839">
    <property type="term" value="F:cell adhesion molecule binding"/>
    <property type="evidence" value="ECO:0007669"/>
    <property type="project" value="TreeGrafter"/>
</dbReference>
<evidence type="ECO:0000256" key="1">
    <source>
        <dbReference type="ARBA" id="ARBA00004479"/>
    </source>
</evidence>
<feature type="transmembrane region" description="Helical" evidence="6">
    <location>
        <begin position="720"/>
        <end position="745"/>
    </location>
</feature>
<evidence type="ECO:0000259" key="8">
    <source>
        <dbReference type="PROSITE" id="PS50835"/>
    </source>
</evidence>
<feature type="signal peptide" evidence="7">
    <location>
        <begin position="1"/>
        <end position="19"/>
    </location>
</feature>
<accession>A0A9W2YWE7</accession>
<dbReference type="Proteomes" id="UP001165740">
    <property type="component" value="Chromosome 14"/>
</dbReference>
<dbReference type="OrthoDB" id="6146306at2759"/>
<dbReference type="Gene3D" id="2.60.40.10">
    <property type="entry name" value="Immunoglobulins"/>
    <property type="match status" value="1"/>
</dbReference>
<dbReference type="InterPro" id="IPR051275">
    <property type="entry name" value="Cell_adhesion_signaling"/>
</dbReference>
<keyword evidence="3" id="KW-1015">Disulfide bond</keyword>
<keyword evidence="2 6" id="KW-0472">Membrane</keyword>
<keyword evidence="9" id="KW-1185">Reference proteome</keyword>
<dbReference type="Pfam" id="PF13895">
    <property type="entry name" value="Ig_2"/>
    <property type="match status" value="1"/>
</dbReference>
<organism evidence="9 10">
    <name type="scientific">Biomphalaria glabrata</name>
    <name type="common">Bloodfluke planorb</name>
    <name type="synonym">Freshwater snail</name>
    <dbReference type="NCBI Taxonomy" id="6526"/>
    <lineage>
        <taxon>Eukaryota</taxon>
        <taxon>Metazoa</taxon>
        <taxon>Spiralia</taxon>
        <taxon>Lophotrochozoa</taxon>
        <taxon>Mollusca</taxon>
        <taxon>Gastropoda</taxon>
        <taxon>Heterobranchia</taxon>
        <taxon>Euthyneura</taxon>
        <taxon>Panpulmonata</taxon>
        <taxon>Hygrophila</taxon>
        <taxon>Lymnaeoidea</taxon>
        <taxon>Planorbidae</taxon>
        <taxon>Biomphalaria</taxon>
    </lineage>
</organism>
<evidence type="ECO:0000313" key="9">
    <source>
        <dbReference type="Proteomes" id="UP001165740"/>
    </source>
</evidence>
<evidence type="ECO:0000256" key="3">
    <source>
        <dbReference type="ARBA" id="ARBA00023157"/>
    </source>
</evidence>
<feature type="transmembrane region" description="Helical" evidence="6">
    <location>
        <begin position="687"/>
        <end position="708"/>
    </location>
</feature>
<dbReference type="GO" id="GO:0005886">
    <property type="term" value="C:plasma membrane"/>
    <property type="evidence" value="ECO:0007669"/>
    <property type="project" value="TreeGrafter"/>
</dbReference>
<dbReference type="InterPro" id="IPR013783">
    <property type="entry name" value="Ig-like_fold"/>
</dbReference>
<dbReference type="SUPFAM" id="SSF48726">
    <property type="entry name" value="Immunoglobulin"/>
    <property type="match status" value="1"/>
</dbReference>
<dbReference type="AlphaFoldDB" id="A0A9W2YWE7"/>
<keyword evidence="7" id="KW-0732">Signal</keyword>
<protein>
    <submittedName>
        <fullName evidence="10">Uncharacterized protein LOC129922897</fullName>
    </submittedName>
</protein>
<feature type="domain" description="Ig-like" evidence="8">
    <location>
        <begin position="224"/>
        <end position="299"/>
    </location>
</feature>
<name>A0A9W2YWE7_BIOGL</name>
<sequence>MITILVLVCVLIQCKKSDTLQMYSEDTQVLTFYCPTFTSATVDLYLVMDNIENLLYTCITTTKLCSSLSNGGAALFNSSGSYFQFNPTNTAQIRLVRGIICVFMYYNYTISNYTEDVVIIAKAQGINCFESVLTNNNANISITCKASKIYPAAQCTFNIPGQVSYSHVNYNDTVDYFQSNCTWTSSLHNFKAGNYTLTVTFYPYVTINTNFATSISTSFQFTVPNILLSRECFEGPNIVDGYIRPGSIVTCVCYLDNIGYPPAIPQWLDNNNLGLGIAINSTATSLTIEPFSNDVRYKCSRSTQLLNGDFSILYTINHARGPNMCSVELKDLTKSIWHMCSQEYIHLTVICKVDLVNSVPGFKAIISINSIYLNVLDGHNVSDTSQVYQDINITEVGTYSIGCQAQNVKFRDINISCSYLLQIFGPPLTPPVIQIANTSTYTEEGIQENKVYTVQCKTFGGVPLVNNITVSCGNIESTQSGNIFTSSILFTRFMTGQNCTCTAQHITGCYENNTSTLQLNILYKSAVIEFNVTSNIIENGKSVQFYCEADGNPTPKMFIVKENETIAQNSSGYYLYYNKSMSCRDAGYYFCQTNNGIDVNSEETKQVTVFVRCPLQFTSNEILKNFSLQQGMLFSYKFTVYGYPEPDKITIFKSNQVSNNIIVTNSSLEPPYVTVELKIFRLSLADFGFYTLLIFQNGLNTLSLNLIINEKLEVNKETGINVGAVVGGCIAACSVVILVVVVVVVNRKYEITCKKKVSNKEPKKTQTYSELSLLQQLKDRHNYETPIHNRNLSNYEVTDKTANYMNVEEMDTMVGNENSLYCNTQNENVHQQITKTVAGYDKGVSQYEEIDNIKP</sequence>
<keyword evidence="6" id="KW-0812">Transmembrane</keyword>
<dbReference type="GO" id="GO:0005911">
    <property type="term" value="C:cell-cell junction"/>
    <property type="evidence" value="ECO:0007669"/>
    <property type="project" value="TreeGrafter"/>
</dbReference>
<evidence type="ECO:0000256" key="5">
    <source>
        <dbReference type="ARBA" id="ARBA00023319"/>
    </source>
</evidence>
<keyword evidence="6" id="KW-1133">Transmembrane helix</keyword>
<evidence type="ECO:0000256" key="7">
    <source>
        <dbReference type="SAM" id="SignalP"/>
    </source>
</evidence>
<evidence type="ECO:0000256" key="4">
    <source>
        <dbReference type="ARBA" id="ARBA00023180"/>
    </source>
</evidence>
<dbReference type="InterPro" id="IPR036179">
    <property type="entry name" value="Ig-like_dom_sf"/>
</dbReference>
<evidence type="ECO:0000313" key="10">
    <source>
        <dbReference type="RefSeq" id="XP_055867054.1"/>
    </source>
</evidence>
<comment type="subcellular location">
    <subcellularLocation>
        <location evidence="1">Membrane</location>
        <topology evidence="1">Single-pass type I membrane protein</topology>
    </subcellularLocation>
</comment>
<dbReference type="GO" id="GO:0098609">
    <property type="term" value="P:cell-cell adhesion"/>
    <property type="evidence" value="ECO:0007669"/>
    <property type="project" value="TreeGrafter"/>
</dbReference>
<evidence type="ECO:0000256" key="2">
    <source>
        <dbReference type="ARBA" id="ARBA00023136"/>
    </source>
</evidence>
<dbReference type="PROSITE" id="PS50835">
    <property type="entry name" value="IG_LIKE"/>
    <property type="match status" value="2"/>
</dbReference>
<dbReference type="RefSeq" id="XP_055867054.1">
    <property type="nucleotide sequence ID" value="XM_056011079.1"/>
</dbReference>
<feature type="chain" id="PRO_5040995119" evidence="7">
    <location>
        <begin position="20"/>
        <end position="855"/>
    </location>
</feature>
<dbReference type="GeneID" id="129922897"/>
<dbReference type="PANTHER" id="PTHR11640">
    <property type="entry name" value="NEPHRIN"/>
    <property type="match status" value="1"/>
</dbReference>
<gene>
    <name evidence="10" type="primary">LOC129922897</name>
</gene>